<gene>
    <name evidence="2" type="ORF">UR96_C0005G0015</name>
</gene>
<dbReference type="InterPro" id="IPR013096">
    <property type="entry name" value="Cupin_2"/>
</dbReference>
<dbReference type="Gene3D" id="2.60.120.10">
    <property type="entry name" value="Jelly Rolls"/>
    <property type="match status" value="1"/>
</dbReference>
<comment type="caution">
    <text evidence="2">The sequence shown here is derived from an EMBL/GenBank/DDBJ whole genome shotgun (WGS) entry which is preliminary data.</text>
</comment>
<dbReference type="SUPFAM" id="SSF51182">
    <property type="entry name" value="RmlC-like cupins"/>
    <property type="match status" value="1"/>
</dbReference>
<accession>A0A0G0DUX7</accession>
<proteinExistence type="predicted"/>
<dbReference type="EMBL" id="LBRE01000005">
    <property type="protein sequence ID" value="KKP92776.1"/>
    <property type="molecule type" value="Genomic_DNA"/>
</dbReference>
<sequence length="113" mass="12737">MKILKSLQAQEFKNGDTCTAFEYPLEEKSINIAVIKLKGRYPETGQAMNTECKEIAYVTEGSGKVSVEDKTIEVNKGDVVLIEPGEKFYWDGELTMLMPCTPAWTPEQYKHIA</sequence>
<evidence type="ECO:0000259" key="1">
    <source>
        <dbReference type="Pfam" id="PF07883"/>
    </source>
</evidence>
<reference evidence="2 3" key="1">
    <citation type="journal article" date="2015" name="Nature">
        <title>rRNA introns, odd ribosomes, and small enigmatic genomes across a large radiation of phyla.</title>
        <authorList>
            <person name="Brown C.T."/>
            <person name="Hug L.A."/>
            <person name="Thomas B.C."/>
            <person name="Sharon I."/>
            <person name="Castelle C.J."/>
            <person name="Singh A."/>
            <person name="Wilkins M.J."/>
            <person name="Williams K.H."/>
            <person name="Banfield J.F."/>
        </authorList>
    </citation>
    <scope>NUCLEOTIDE SEQUENCE [LARGE SCALE GENOMIC DNA]</scope>
</reference>
<evidence type="ECO:0000313" key="2">
    <source>
        <dbReference type="EMBL" id="KKP92776.1"/>
    </source>
</evidence>
<feature type="domain" description="Cupin type-2" evidence="1">
    <location>
        <begin position="51"/>
        <end position="90"/>
    </location>
</feature>
<dbReference type="AlphaFoldDB" id="A0A0G0DUX7"/>
<dbReference type="InterPro" id="IPR014710">
    <property type="entry name" value="RmlC-like_jellyroll"/>
</dbReference>
<protein>
    <recommendedName>
        <fullName evidence="1">Cupin type-2 domain-containing protein</fullName>
    </recommendedName>
</protein>
<organism evidence="2 3">
    <name type="scientific">candidate division WS6 bacterium GW2011_GWC1_36_11</name>
    <dbReference type="NCBI Taxonomy" id="1619090"/>
    <lineage>
        <taxon>Bacteria</taxon>
        <taxon>Candidatus Dojkabacteria</taxon>
    </lineage>
</organism>
<name>A0A0G0DUX7_9BACT</name>
<dbReference type="Proteomes" id="UP000034140">
    <property type="component" value="Unassembled WGS sequence"/>
</dbReference>
<evidence type="ECO:0000313" key="3">
    <source>
        <dbReference type="Proteomes" id="UP000034140"/>
    </source>
</evidence>
<dbReference type="InterPro" id="IPR011051">
    <property type="entry name" value="RmlC_Cupin_sf"/>
</dbReference>
<dbReference type="Pfam" id="PF07883">
    <property type="entry name" value="Cupin_2"/>
    <property type="match status" value="1"/>
</dbReference>